<evidence type="ECO:0000256" key="1">
    <source>
        <dbReference type="ARBA" id="ARBA00022729"/>
    </source>
</evidence>
<accession>A0A7R9CQY9</accession>
<dbReference type="GO" id="GO:0005319">
    <property type="term" value="F:lipid transporter activity"/>
    <property type="evidence" value="ECO:0007669"/>
    <property type="project" value="InterPro"/>
</dbReference>
<evidence type="ECO:0000313" key="4">
    <source>
        <dbReference type="EMBL" id="CAD7399678.1"/>
    </source>
</evidence>
<feature type="region of interest" description="Disordered" evidence="2">
    <location>
        <begin position="259"/>
        <end position="288"/>
    </location>
</feature>
<reference evidence="4" key="1">
    <citation type="submission" date="2020-11" db="EMBL/GenBank/DDBJ databases">
        <authorList>
            <person name="Tran Van P."/>
        </authorList>
    </citation>
    <scope>NUCLEOTIDE SEQUENCE</scope>
</reference>
<dbReference type="AlphaFoldDB" id="A0A7R9CQY9"/>
<dbReference type="InterPro" id="IPR015819">
    <property type="entry name" value="Lipid_transp_b-sht_shell"/>
</dbReference>
<keyword evidence="1" id="KW-0732">Signal</keyword>
<evidence type="ECO:0000256" key="2">
    <source>
        <dbReference type="SAM" id="MobiDB-lite"/>
    </source>
</evidence>
<dbReference type="EMBL" id="OD000885">
    <property type="protein sequence ID" value="CAD7399678.1"/>
    <property type="molecule type" value="Genomic_DNA"/>
</dbReference>
<dbReference type="Gene3D" id="2.30.230.10">
    <property type="entry name" value="Lipovitellin, beta-sheet shell regions, chain A"/>
    <property type="match status" value="1"/>
</dbReference>
<proteinExistence type="predicted"/>
<dbReference type="InterPro" id="IPR001747">
    <property type="entry name" value="Vitellogenin_N"/>
</dbReference>
<evidence type="ECO:0000259" key="3">
    <source>
        <dbReference type="Pfam" id="PF01347"/>
    </source>
</evidence>
<dbReference type="Pfam" id="PF01347">
    <property type="entry name" value="Vitellogenin_N"/>
    <property type="match status" value="1"/>
</dbReference>
<organism evidence="4">
    <name type="scientific">Timema poppense</name>
    <name type="common">Walking stick</name>
    <dbReference type="NCBI Taxonomy" id="170557"/>
    <lineage>
        <taxon>Eukaryota</taxon>
        <taxon>Metazoa</taxon>
        <taxon>Ecdysozoa</taxon>
        <taxon>Arthropoda</taxon>
        <taxon>Hexapoda</taxon>
        <taxon>Insecta</taxon>
        <taxon>Pterygota</taxon>
        <taxon>Neoptera</taxon>
        <taxon>Polyneoptera</taxon>
        <taxon>Phasmatodea</taxon>
        <taxon>Timematodea</taxon>
        <taxon>Timematoidea</taxon>
        <taxon>Timematidae</taxon>
        <taxon>Timema</taxon>
    </lineage>
</organism>
<feature type="domain" description="Vitellogenin" evidence="3">
    <location>
        <begin position="36"/>
        <end position="131"/>
    </location>
</feature>
<sequence>MAYSAKYYEAVPFNKKQRSYAFNKKDGSPIMCDSGWRPKQEYKFLVEGRSISTFDSLKSDSTGIHFRGQLRIQTVSYNSILLRFHNMTYTKLHTELKDGWWGDIPASEQAYRTFPITGSSIRAQMDRGVVISSKIMDQDLNGISEEECIVETPPNKSRKKKTRPETWKRNIERKARSKTRKLVMVQGEPFYGFECGEPKSLVKKGKTFSDARIPEVPRGVPIKLAKVNDVRSLLVLHYGEQWQDDPKLNFYTEVFLQLDSPQPDEGTDEEDILHDLEINPEDDHEVVA</sequence>
<name>A0A7R9CQY9_TIMPO</name>
<feature type="compositionally biased region" description="Acidic residues" evidence="2">
    <location>
        <begin position="265"/>
        <end position="288"/>
    </location>
</feature>
<dbReference type="InterPro" id="IPR015816">
    <property type="entry name" value="Vitellinogen_b-sht_N"/>
</dbReference>
<gene>
    <name evidence="4" type="ORF">TPSB3V08_LOCUS2270</name>
</gene>
<dbReference type="SUPFAM" id="SSF56968">
    <property type="entry name" value="Lipovitellin-phosvitin complex, beta-sheet shell regions"/>
    <property type="match status" value="1"/>
</dbReference>
<protein>
    <recommendedName>
        <fullName evidence="3">Vitellogenin domain-containing protein</fullName>
    </recommendedName>
</protein>